<evidence type="ECO:0000313" key="14">
    <source>
        <dbReference type="RefSeq" id="XP_030765995.1"/>
    </source>
</evidence>
<dbReference type="GO" id="GO:0045547">
    <property type="term" value="F:ditrans,polycis-polyprenyl diphosphate synthase [(2E,6E)-farnesyl diphosphate specific] activity"/>
    <property type="evidence" value="ECO:0007669"/>
    <property type="project" value="UniProtKB-EC"/>
</dbReference>
<dbReference type="RefSeq" id="XP_030765995.1">
    <property type="nucleotide sequence ID" value="XM_030910135.1"/>
</dbReference>
<keyword evidence="10" id="KW-1133">Transmembrane helix</keyword>
<evidence type="ECO:0000256" key="7">
    <source>
        <dbReference type="ARBA" id="ARBA00022692"/>
    </source>
</evidence>
<dbReference type="Gene3D" id="3.40.1180.10">
    <property type="entry name" value="Decaprenyl diphosphate synthase-like"/>
    <property type="match status" value="1"/>
</dbReference>
<dbReference type="GeneID" id="115890028"/>
<evidence type="ECO:0000256" key="5">
    <source>
        <dbReference type="ARBA" id="ARBA00012596"/>
    </source>
</evidence>
<comment type="subcellular location">
    <subcellularLocation>
        <location evidence="2">Endoplasmic reticulum membrane</location>
    </subcellularLocation>
</comment>
<dbReference type="GO" id="GO:1904423">
    <property type="term" value="C:dehydrodolichyl diphosphate synthase complex"/>
    <property type="evidence" value="ECO:0007669"/>
    <property type="project" value="InterPro"/>
</dbReference>
<dbReference type="InterPro" id="IPR036424">
    <property type="entry name" value="UPP_synth-like_sf"/>
</dbReference>
<organism evidence="13 14">
    <name type="scientific">Sitophilus oryzae</name>
    <name type="common">Rice weevil</name>
    <name type="synonym">Curculio oryzae</name>
    <dbReference type="NCBI Taxonomy" id="7048"/>
    <lineage>
        <taxon>Eukaryota</taxon>
        <taxon>Metazoa</taxon>
        <taxon>Ecdysozoa</taxon>
        <taxon>Arthropoda</taxon>
        <taxon>Hexapoda</taxon>
        <taxon>Insecta</taxon>
        <taxon>Pterygota</taxon>
        <taxon>Neoptera</taxon>
        <taxon>Endopterygota</taxon>
        <taxon>Coleoptera</taxon>
        <taxon>Polyphaga</taxon>
        <taxon>Cucujiformia</taxon>
        <taxon>Curculionidae</taxon>
        <taxon>Dryophthorinae</taxon>
        <taxon>Sitophilus</taxon>
    </lineage>
</organism>
<keyword evidence="11" id="KW-0472">Membrane</keyword>
<evidence type="ECO:0000256" key="10">
    <source>
        <dbReference type="ARBA" id="ARBA00022989"/>
    </source>
</evidence>
<dbReference type="InParanoid" id="A0A6J2YT61"/>
<keyword evidence="6" id="KW-0808">Transferase</keyword>
<dbReference type="EC" id="2.5.1.87" evidence="5"/>
<dbReference type="InterPro" id="IPR038887">
    <property type="entry name" value="Nus1/NgBR"/>
</dbReference>
<accession>A0A6J2YT61</accession>
<dbReference type="CTD" id="33298"/>
<protein>
    <recommendedName>
        <fullName evidence="5">ditrans,polycis-polyprenyl diphosphate synthase [(2E,6E)-farnesyldiphosphate specific]</fullName>
        <ecNumber evidence="5">2.5.1.87</ecNumber>
    </recommendedName>
</protein>
<name>A0A6J2YT61_SITOR</name>
<evidence type="ECO:0000256" key="8">
    <source>
        <dbReference type="ARBA" id="ARBA00022824"/>
    </source>
</evidence>
<dbReference type="KEGG" id="soy:115890028"/>
<evidence type="ECO:0000256" key="1">
    <source>
        <dbReference type="ARBA" id="ARBA00001946"/>
    </source>
</evidence>
<evidence type="ECO:0000256" key="9">
    <source>
        <dbReference type="ARBA" id="ARBA00022842"/>
    </source>
</evidence>
<dbReference type="GO" id="GO:0005789">
    <property type="term" value="C:endoplasmic reticulum membrane"/>
    <property type="evidence" value="ECO:0007669"/>
    <property type="project" value="UniProtKB-SubCell"/>
</dbReference>
<sequence>MFNSLFFKILYNIIHGIFTVLEGIFDLLERIIHGFVDFCHEFCTAHRINYLKCELEKGNKLPKHLTVLLVKEKPSYKDLSNIVLWCIKHHIIYLSFYDPTESLHQHKLEKELNGKLKPDDHVIWHNSSDITYRNGFSGRKVHVKILKQEDGRASVVNLTKSLSSTVRTKDISVEDIDRGLFKYFQFPDPELGLVCGKSLNFCAYPPWQMRLTEFLCIKSHYRLSYRTFLEQLYRYSKCEQRKGI</sequence>
<keyword evidence="7" id="KW-0812">Transmembrane</keyword>
<evidence type="ECO:0000256" key="11">
    <source>
        <dbReference type="ARBA" id="ARBA00023136"/>
    </source>
</evidence>
<evidence type="ECO:0000313" key="13">
    <source>
        <dbReference type="Proteomes" id="UP000504635"/>
    </source>
</evidence>
<gene>
    <name evidence="14" type="primary">LOC115890028</name>
</gene>
<reference evidence="14" key="1">
    <citation type="submission" date="2025-08" db="UniProtKB">
        <authorList>
            <consortium name="RefSeq"/>
        </authorList>
    </citation>
    <scope>IDENTIFICATION</scope>
    <source>
        <tissue evidence="14">Gonads</tissue>
    </source>
</reference>
<evidence type="ECO:0000256" key="12">
    <source>
        <dbReference type="ARBA" id="ARBA00047353"/>
    </source>
</evidence>
<evidence type="ECO:0000256" key="2">
    <source>
        <dbReference type="ARBA" id="ARBA00004586"/>
    </source>
</evidence>
<keyword evidence="13" id="KW-1185">Reference proteome</keyword>
<comment type="catalytic activity">
    <reaction evidence="12">
        <text>n isopentenyl diphosphate + (2E,6E)-farnesyl diphosphate = a di-trans,poly-cis-polyprenyl diphosphate + n diphosphate</text>
        <dbReference type="Rhea" id="RHEA:53008"/>
        <dbReference type="Rhea" id="RHEA-COMP:19494"/>
        <dbReference type="ChEBI" id="CHEBI:33019"/>
        <dbReference type="ChEBI" id="CHEBI:128769"/>
        <dbReference type="ChEBI" id="CHEBI:136960"/>
        <dbReference type="ChEBI" id="CHEBI:175763"/>
        <dbReference type="EC" id="2.5.1.87"/>
    </reaction>
</comment>
<comment type="pathway">
    <text evidence="3">Protein modification; protein glycosylation.</text>
</comment>
<dbReference type="OrthoDB" id="19639at2759"/>
<comment type="similarity">
    <text evidence="4">Belongs to the UPP synthase family.</text>
</comment>
<evidence type="ECO:0000256" key="3">
    <source>
        <dbReference type="ARBA" id="ARBA00004922"/>
    </source>
</evidence>
<dbReference type="Proteomes" id="UP000504635">
    <property type="component" value="Unplaced"/>
</dbReference>
<dbReference type="AlphaFoldDB" id="A0A6J2YT61"/>
<dbReference type="SUPFAM" id="SSF64005">
    <property type="entry name" value="Undecaprenyl diphosphate synthase"/>
    <property type="match status" value="1"/>
</dbReference>
<evidence type="ECO:0000256" key="6">
    <source>
        <dbReference type="ARBA" id="ARBA00022679"/>
    </source>
</evidence>
<dbReference type="PANTHER" id="PTHR21528:SF0">
    <property type="entry name" value="DEHYDRODOLICHYL DIPHOSPHATE SYNTHASE COMPLEX SUBUNIT NUS1"/>
    <property type="match status" value="1"/>
</dbReference>
<comment type="cofactor">
    <cofactor evidence="1">
        <name>Mg(2+)</name>
        <dbReference type="ChEBI" id="CHEBI:18420"/>
    </cofactor>
</comment>
<proteinExistence type="inferred from homology"/>
<evidence type="ECO:0000256" key="4">
    <source>
        <dbReference type="ARBA" id="ARBA00005432"/>
    </source>
</evidence>
<dbReference type="PANTHER" id="PTHR21528">
    <property type="entry name" value="DEHYDRODOLICHYL DIPHOSPHATE SYNTHASE COMPLEX SUBUNIT NUS1"/>
    <property type="match status" value="1"/>
</dbReference>
<keyword evidence="8" id="KW-0256">Endoplasmic reticulum</keyword>
<keyword evidence="9" id="KW-0460">Magnesium</keyword>
<dbReference type="UniPathway" id="UPA00378"/>